<evidence type="ECO:0008006" key="3">
    <source>
        <dbReference type="Google" id="ProtNLM"/>
    </source>
</evidence>
<protein>
    <recommendedName>
        <fullName evidence="3">Dol-P-Man:Man(5)GlcNAc(2)-PP-Dol alpha-1,3-mannosyltransferase</fullName>
    </recommendedName>
</protein>
<dbReference type="VEuPathDB" id="FungiDB:HMPREF1541_08821"/>
<sequence length="282" mass="29931">MSKLSEGLKALINAAHARPNVTKAPTNIKSIYSQIAESARSHNVGTPAWLTISTATTMTMNSPASLLQLHSIASQPPSTLTPTESAELMREVGLKCISFNGIPRVINNLGAFRDGLPKDVQAQLATSGTRQLSSKNADAVVSRGRALWNSIYRPFEDKLVDKLAASHPNLPIHIISAHYGTLLSDPDHNMPAQVGRVLASLVAIACLRAQTGVGPQVLSHVFGLRKAFEDGSAEEDLEGGEWLASEEGNKWILESVDAIVGALGGEQGTTFAPGLGKEKAKL</sequence>
<evidence type="ECO:0000313" key="2">
    <source>
        <dbReference type="Proteomes" id="UP000030752"/>
    </source>
</evidence>
<dbReference type="RefSeq" id="XP_008721361.1">
    <property type="nucleotide sequence ID" value="XM_008723139.1"/>
</dbReference>
<dbReference type="OrthoDB" id="5392202at2759"/>
<accession>W2RLG1</accession>
<dbReference type="STRING" id="1220924.W2RLG1"/>
<dbReference type="InterPro" id="IPR029032">
    <property type="entry name" value="AhpD-like"/>
</dbReference>
<dbReference type="PANTHER" id="PTHR28180">
    <property type="entry name" value="CONSERVED MITOCHONDRIAL PROTEIN-RELATED"/>
    <property type="match status" value="1"/>
</dbReference>
<keyword evidence="2" id="KW-1185">Reference proteome</keyword>
<evidence type="ECO:0000313" key="1">
    <source>
        <dbReference type="EMBL" id="ETN36543.1"/>
    </source>
</evidence>
<gene>
    <name evidence="1" type="ORF">HMPREF1541_08821</name>
</gene>
<dbReference type="AlphaFoldDB" id="W2RLG1"/>
<dbReference type="InterPro" id="IPR052999">
    <property type="entry name" value="PTS1_Protein"/>
</dbReference>
<dbReference type="SUPFAM" id="SSF69118">
    <property type="entry name" value="AhpD-like"/>
    <property type="match status" value="1"/>
</dbReference>
<proteinExistence type="predicted"/>
<organism evidence="1 2">
    <name type="scientific">Cyphellophora europaea (strain CBS 101466)</name>
    <name type="common">Phialophora europaea</name>
    <dbReference type="NCBI Taxonomy" id="1220924"/>
    <lineage>
        <taxon>Eukaryota</taxon>
        <taxon>Fungi</taxon>
        <taxon>Dikarya</taxon>
        <taxon>Ascomycota</taxon>
        <taxon>Pezizomycotina</taxon>
        <taxon>Eurotiomycetes</taxon>
        <taxon>Chaetothyriomycetidae</taxon>
        <taxon>Chaetothyriales</taxon>
        <taxon>Cyphellophoraceae</taxon>
        <taxon>Cyphellophora</taxon>
    </lineage>
</organism>
<dbReference type="eggNOG" id="ENOG502S01H">
    <property type="taxonomic scope" value="Eukaryota"/>
</dbReference>
<dbReference type="EMBL" id="KB822725">
    <property type="protein sequence ID" value="ETN36543.1"/>
    <property type="molecule type" value="Genomic_DNA"/>
</dbReference>
<dbReference type="Proteomes" id="UP000030752">
    <property type="component" value="Unassembled WGS sequence"/>
</dbReference>
<dbReference type="GeneID" id="19976160"/>
<name>W2RLG1_CYPE1</name>
<dbReference type="Gene3D" id="1.20.1290.10">
    <property type="entry name" value="AhpD-like"/>
    <property type="match status" value="1"/>
</dbReference>
<dbReference type="InParanoid" id="W2RLG1"/>
<reference evidence="1 2" key="1">
    <citation type="submission" date="2013-03" db="EMBL/GenBank/DDBJ databases">
        <title>The Genome Sequence of Phialophora europaea CBS 101466.</title>
        <authorList>
            <consortium name="The Broad Institute Genomics Platform"/>
            <person name="Cuomo C."/>
            <person name="de Hoog S."/>
            <person name="Gorbushina A."/>
            <person name="Walker B."/>
            <person name="Young S.K."/>
            <person name="Zeng Q."/>
            <person name="Gargeya S."/>
            <person name="Fitzgerald M."/>
            <person name="Haas B."/>
            <person name="Abouelleil A."/>
            <person name="Allen A.W."/>
            <person name="Alvarado L."/>
            <person name="Arachchi H.M."/>
            <person name="Berlin A.M."/>
            <person name="Chapman S.B."/>
            <person name="Gainer-Dewar J."/>
            <person name="Goldberg J."/>
            <person name="Griggs A."/>
            <person name="Gujja S."/>
            <person name="Hansen M."/>
            <person name="Howarth C."/>
            <person name="Imamovic A."/>
            <person name="Ireland A."/>
            <person name="Larimer J."/>
            <person name="McCowan C."/>
            <person name="Murphy C."/>
            <person name="Pearson M."/>
            <person name="Poon T.W."/>
            <person name="Priest M."/>
            <person name="Roberts A."/>
            <person name="Saif S."/>
            <person name="Shea T."/>
            <person name="Sisk P."/>
            <person name="Sykes S."/>
            <person name="Wortman J."/>
            <person name="Nusbaum C."/>
            <person name="Birren B."/>
        </authorList>
    </citation>
    <scope>NUCLEOTIDE SEQUENCE [LARGE SCALE GENOMIC DNA]</scope>
    <source>
        <strain evidence="1 2">CBS 101466</strain>
    </source>
</reference>
<dbReference type="HOGENOM" id="CLU_069193_0_0_1"/>
<dbReference type="PANTHER" id="PTHR28180:SF2">
    <property type="entry name" value="PEROXISOMAL PROTEIN 2"/>
    <property type="match status" value="1"/>
</dbReference>